<dbReference type="Gene3D" id="6.10.250.2860">
    <property type="match status" value="1"/>
</dbReference>
<accession>A0A369BCX9</accession>
<reference evidence="8 9" key="1">
    <citation type="submission" date="2018-07" db="EMBL/GenBank/DDBJ databases">
        <title>Genomic Encyclopedia of Type Strains, Phase IV (KMG-IV): sequencing the most valuable type-strain genomes for metagenomic binning, comparative biology and taxonomic classification.</title>
        <authorList>
            <person name="Goeker M."/>
        </authorList>
    </citation>
    <scope>NUCLEOTIDE SEQUENCE [LARGE SCALE GENOMIC DNA]</scope>
    <source>
        <strain evidence="8 9">DSM 27016</strain>
    </source>
</reference>
<evidence type="ECO:0000259" key="7">
    <source>
        <dbReference type="PROSITE" id="PS51705"/>
    </source>
</evidence>
<dbReference type="GO" id="GO:0005525">
    <property type="term" value="F:GTP binding"/>
    <property type="evidence" value="ECO:0007669"/>
    <property type="project" value="UniProtKB-UniRule"/>
</dbReference>
<dbReference type="NCBIfam" id="TIGR00231">
    <property type="entry name" value="small_GTP"/>
    <property type="match status" value="1"/>
</dbReference>
<comment type="subunit">
    <text evidence="6">Monomer. Associates with the 50S ribosomal subunit.</text>
</comment>
<evidence type="ECO:0000256" key="2">
    <source>
        <dbReference type="ARBA" id="ARBA00022723"/>
    </source>
</evidence>
<dbReference type="HAMAP" id="MF_00900">
    <property type="entry name" value="GTPase_HflX"/>
    <property type="match status" value="1"/>
</dbReference>
<evidence type="ECO:0000256" key="3">
    <source>
        <dbReference type="ARBA" id="ARBA00022741"/>
    </source>
</evidence>
<evidence type="ECO:0000256" key="5">
    <source>
        <dbReference type="ARBA" id="ARBA00023134"/>
    </source>
</evidence>
<dbReference type="GO" id="GO:0046872">
    <property type="term" value="F:metal ion binding"/>
    <property type="evidence" value="ECO:0007669"/>
    <property type="project" value="UniProtKB-KW"/>
</dbReference>
<comment type="caution">
    <text evidence="8">The sequence shown here is derived from an EMBL/GenBank/DDBJ whole genome shotgun (WGS) entry which is preliminary data.</text>
</comment>
<dbReference type="InterPro" id="IPR016496">
    <property type="entry name" value="GTPase_HflX"/>
</dbReference>
<dbReference type="InterPro" id="IPR005225">
    <property type="entry name" value="Small_GTP-bd"/>
</dbReference>
<evidence type="ECO:0000256" key="1">
    <source>
        <dbReference type="ARBA" id="ARBA00022490"/>
    </source>
</evidence>
<dbReference type="PANTHER" id="PTHR10229:SF0">
    <property type="entry name" value="GTP-BINDING PROTEIN 6-RELATED"/>
    <property type="match status" value="1"/>
</dbReference>
<evidence type="ECO:0000256" key="6">
    <source>
        <dbReference type="HAMAP-Rule" id="MF_00900"/>
    </source>
</evidence>
<dbReference type="Pfam" id="PF16360">
    <property type="entry name" value="GTP-bdg_M"/>
    <property type="match status" value="1"/>
</dbReference>
<comment type="function">
    <text evidence="6">GTPase that associates with the 50S ribosomal subunit and may have a role during protein synthesis or ribosome biogenesis.</text>
</comment>
<proteinExistence type="inferred from homology"/>
<dbReference type="InterPro" id="IPR025121">
    <property type="entry name" value="GTPase_HflX_N"/>
</dbReference>
<feature type="domain" description="Hflx-type G" evidence="7">
    <location>
        <begin position="384"/>
        <end position="549"/>
    </location>
</feature>
<evidence type="ECO:0000313" key="8">
    <source>
        <dbReference type="EMBL" id="RCX18307.1"/>
    </source>
</evidence>
<dbReference type="GO" id="GO:0005737">
    <property type="term" value="C:cytoplasm"/>
    <property type="evidence" value="ECO:0007669"/>
    <property type="project" value="UniProtKB-SubCell"/>
</dbReference>
<dbReference type="SUPFAM" id="SSF52540">
    <property type="entry name" value="P-loop containing nucleoside triphosphate hydrolases"/>
    <property type="match status" value="1"/>
</dbReference>
<dbReference type="InterPro" id="IPR042108">
    <property type="entry name" value="GTPase_HflX_N_sf"/>
</dbReference>
<dbReference type="Gene3D" id="3.40.50.300">
    <property type="entry name" value="P-loop containing nucleotide triphosphate hydrolases"/>
    <property type="match status" value="1"/>
</dbReference>
<dbReference type="Pfam" id="PF13167">
    <property type="entry name" value="GTP-bdg_N"/>
    <property type="match status" value="1"/>
</dbReference>
<dbReference type="Pfam" id="PF01926">
    <property type="entry name" value="MMR_HSR1"/>
    <property type="match status" value="1"/>
</dbReference>
<name>A0A369BCX9_9FIRM</name>
<keyword evidence="9" id="KW-1185">Reference proteome</keyword>
<comment type="subcellular location">
    <subcellularLocation>
        <location evidence="6">Cytoplasm</location>
    </subcellularLocation>
    <text evidence="6">May associate with membranes.</text>
</comment>
<dbReference type="PANTHER" id="PTHR10229">
    <property type="entry name" value="GTP-BINDING PROTEIN HFLX"/>
    <property type="match status" value="1"/>
</dbReference>
<dbReference type="PRINTS" id="PR00326">
    <property type="entry name" value="GTP1OBG"/>
</dbReference>
<dbReference type="CDD" id="cd01878">
    <property type="entry name" value="HflX"/>
    <property type="match status" value="1"/>
</dbReference>
<dbReference type="AlphaFoldDB" id="A0A369BCX9"/>
<comment type="similarity">
    <text evidence="6">Belongs to the TRAFAC class OBG-HflX-like GTPase superfamily. HflX GTPase family.</text>
</comment>
<dbReference type="FunFam" id="3.40.50.11060:FF:000001">
    <property type="entry name" value="GTPase HflX"/>
    <property type="match status" value="1"/>
</dbReference>
<dbReference type="GO" id="GO:0043022">
    <property type="term" value="F:ribosome binding"/>
    <property type="evidence" value="ECO:0007669"/>
    <property type="project" value="TreeGrafter"/>
</dbReference>
<keyword evidence="3 6" id="KW-0547">Nucleotide-binding</keyword>
<evidence type="ECO:0000256" key="4">
    <source>
        <dbReference type="ARBA" id="ARBA00022842"/>
    </source>
</evidence>
<dbReference type="InterPro" id="IPR032305">
    <property type="entry name" value="GTP-bd_M"/>
</dbReference>
<dbReference type="EMBL" id="QPJT01000005">
    <property type="protein sequence ID" value="RCX18307.1"/>
    <property type="molecule type" value="Genomic_DNA"/>
</dbReference>
<dbReference type="InterPro" id="IPR006073">
    <property type="entry name" value="GTP-bd"/>
</dbReference>
<dbReference type="Gene3D" id="3.40.50.11060">
    <property type="entry name" value="GTPase HflX, N-terminal domain"/>
    <property type="match status" value="1"/>
</dbReference>
<dbReference type="NCBIfam" id="TIGR03156">
    <property type="entry name" value="GTP_HflX"/>
    <property type="match status" value="1"/>
</dbReference>
<keyword evidence="2" id="KW-0479">Metal-binding</keyword>
<dbReference type="InterPro" id="IPR027417">
    <property type="entry name" value="P-loop_NTPase"/>
</dbReference>
<dbReference type="Proteomes" id="UP000253034">
    <property type="component" value="Unassembled WGS sequence"/>
</dbReference>
<dbReference type="GO" id="GO:0003924">
    <property type="term" value="F:GTPase activity"/>
    <property type="evidence" value="ECO:0007669"/>
    <property type="project" value="UniProtKB-UniRule"/>
</dbReference>
<keyword evidence="4" id="KW-0460">Magnesium</keyword>
<keyword evidence="5 6" id="KW-0342">GTP-binding</keyword>
<organism evidence="8 9">
    <name type="scientific">Anaerobacterium chartisolvens</name>
    <dbReference type="NCBI Taxonomy" id="1297424"/>
    <lineage>
        <taxon>Bacteria</taxon>
        <taxon>Bacillati</taxon>
        <taxon>Bacillota</taxon>
        <taxon>Clostridia</taxon>
        <taxon>Eubacteriales</taxon>
        <taxon>Oscillospiraceae</taxon>
        <taxon>Anaerobacterium</taxon>
    </lineage>
</organism>
<dbReference type="InterPro" id="IPR030394">
    <property type="entry name" value="G_HFLX_dom"/>
</dbReference>
<sequence>MLIELKGNVESLKKSVIDEIEQLYNLEISPDNFLPYELAEKLAHITDKINREIAVFINRRGSIVDISVGDSAKASIPDLETRRDMTRLSGIRCIHTHPGGDARLSPVDISSLLKLRLDAMVALGVREGRVNEIYAALPERDETGIFARAQVYGPLELSSDGFRAFLGIIRDIDKPFGNMAYDMGDEEEKAILVGLETLQGRLVNGMSEGQRSLEELEELANTAGVRVVHKILQKRPSADSAFYIGSGMAESINVMRQAINANMVIFDDALSGAQVRNLENTTGVKVIDRTVLILDIFAQRARSREGKLQVELAQLKYRLPRLTGLGTVLSRLGGGIGTRGPGEKKLETDRRHIGRRMRSIERELKEIGKRREMLRESRKKDAHSTIALVGYTNAGKSTLMNKLCDAQVFAEDKLFATLDPTVRRLKLEDGREAMLIDTVGFIRKLPHELVEAFKSTLEEAVYADALIHVIDISSSEAEVQISVVNELLDSLGAMNKPVIEVLNKADLADGKERPPISGFKAGALEVSALTGQGIDKLKENISRIFPKEQTEIKILAPYSEGWILPFVHENGRVVAQKYEENGILINAIIKTSNVNKIREYLVGK</sequence>
<evidence type="ECO:0000313" key="9">
    <source>
        <dbReference type="Proteomes" id="UP000253034"/>
    </source>
</evidence>
<keyword evidence="1 6" id="KW-0963">Cytoplasm</keyword>
<protein>
    <recommendedName>
        <fullName evidence="6">GTPase HflX</fullName>
    </recommendedName>
    <alternativeName>
        <fullName evidence="6">GTP-binding protein HflX</fullName>
    </alternativeName>
</protein>
<gene>
    <name evidence="6" type="primary">hflX</name>
    <name evidence="8" type="ORF">DFR58_10566</name>
</gene>
<dbReference type="PROSITE" id="PS51705">
    <property type="entry name" value="G_HFLX"/>
    <property type="match status" value="1"/>
</dbReference>